<accession>A0AC35TJ43</accession>
<sequence>MKFNLVISFVGLLVLGAADSTTQLETEQKKSINIVDDTSLFLKIKNESPYPDHLRILYREHNEFLIIGGRNVAYNVSIISGQILSTYTWLSSKKDEEECVMKGRSLEECHNYIRVVSRQPRTTKLLICGTNSFKPLCRVIEERITENAIKLFQFSGVGIVSYDPLYQTTFVRDGDLMYASSVTDFDSTDPLIYRRNVSLQTPTDLGIRTVKDDFRFLNSPQFVGSFLDSDFIYFWLREEAIECDNCDPIIYSRVVRVCRSDKGGPRQYSNEWTSFVKARLNCSISGRYPFYFDHIESIAFNKDRRTVYATFTSSLAGIAQSAICGYDLGSINDIFTNSVYSGMNNQQNVWRMKKASNSKGRYRPGSCLKDSKQMSENDISWAKANALVRDVVPNKFGNAQMVTLGTEKDRYLAISVKSIKKDEDILYVGTDHGTVKKMLVRYNSQSSPTFISQINLKLTDGAIKNLIIVEENLVVLTESEVLRLNLDFCLKLSFNCGVCLGDAENDGCVWNERQSRCSERIGSGNLTENVEFVKTCPKIVEIKSTFGDNNLVDSVVSDVGIGKEKWSGFTSGFNLNSIAFLAILALILVIGGCLIVFAVLRRRMPSDGKSEKSLSIATSYIGSDSAGPTEWTRSEGFIDAYKNSPFEKNITITPLSNTLPFIPSKSMERSVIDSPRMSANNDDISIVIEGHATTLLKKHGFVYQSNTLNRGRQH</sequence>
<protein>
    <submittedName>
        <fullName evidence="2">Sema domain-containing protein</fullName>
    </submittedName>
</protein>
<evidence type="ECO:0000313" key="1">
    <source>
        <dbReference type="Proteomes" id="UP000095286"/>
    </source>
</evidence>
<dbReference type="WBParaSite" id="RSKR_0000121700.1">
    <property type="protein sequence ID" value="RSKR_0000121700.1"/>
    <property type="gene ID" value="RSKR_0000121700"/>
</dbReference>
<evidence type="ECO:0000313" key="2">
    <source>
        <dbReference type="WBParaSite" id="RSKR_0000121700.1"/>
    </source>
</evidence>
<reference evidence="2" key="1">
    <citation type="submission" date="2016-11" db="UniProtKB">
        <authorList>
            <consortium name="WormBaseParasite"/>
        </authorList>
    </citation>
    <scope>IDENTIFICATION</scope>
    <source>
        <strain evidence="2">KR3021</strain>
    </source>
</reference>
<proteinExistence type="predicted"/>
<organism evidence="1 2">
    <name type="scientific">Rhabditophanes sp. KR3021</name>
    <dbReference type="NCBI Taxonomy" id="114890"/>
    <lineage>
        <taxon>Eukaryota</taxon>
        <taxon>Metazoa</taxon>
        <taxon>Ecdysozoa</taxon>
        <taxon>Nematoda</taxon>
        <taxon>Chromadorea</taxon>
        <taxon>Rhabditida</taxon>
        <taxon>Tylenchina</taxon>
        <taxon>Panagrolaimomorpha</taxon>
        <taxon>Strongyloidoidea</taxon>
        <taxon>Alloionematidae</taxon>
        <taxon>Rhabditophanes</taxon>
    </lineage>
</organism>
<dbReference type="Proteomes" id="UP000095286">
    <property type="component" value="Unplaced"/>
</dbReference>
<name>A0AC35TJ43_9BILA</name>